<proteinExistence type="inferred from homology"/>
<dbReference type="Proteomes" id="UP000075806">
    <property type="component" value="Unassembled WGS sequence"/>
</dbReference>
<dbReference type="EMBL" id="LTAO01000012">
    <property type="protein sequence ID" value="KYG32064.1"/>
    <property type="molecule type" value="Genomic_DNA"/>
</dbReference>
<dbReference type="InterPro" id="IPR036412">
    <property type="entry name" value="HAD-like_sf"/>
</dbReference>
<dbReference type="PIRSF" id="PIRSF021362">
    <property type="entry name" value="UCP021362_HAD"/>
    <property type="match status" value="1"/>
</dbReference>
<dbReference type="AlphaFoldDB" id="A0A161PGZ2"/>
<evidence type="ECO:0000256" key="2">
    <source>
        <dbReference type="ARBA" id="ARBA00022801"/>
    </source>
</evidence>
<accession>A0A161PGZ2</accession>
<evidence type="ECO:0000313" key="5">
    <source>
        <dbReference type="Proteomes" id="UP000075806"/>
    </source>
</evidence>
<dbReference type="PANTHER" id="PTHR35134:SF2">
    <property type="entry name" value="NUCLEOTIDASE YQFW-RELATED"/>
    <property type="match status" value="1"/>
</dbReference>
<comment type="similarity">
    <text evidence="1 3">Belongs to the 5'(3')-deoxyribonucleotidase family.</text>
</comment>
<reference evidence="4" key="1">
    <citation type="submission" date="2016-02" db="EMBL/GenBank/DDBJ databases">
        <title>Genome sequence of Bacillus trypoxylicola KCTC 13244(T).</title>
        <authorList>
            <person name="Jeong H."/>
            <person name="Park S.-H."/>
            <person name="Choi S.-K."/>
        </authorList>
    </citation>
    <scope>NUCLEOTIDE SEQUENCE [LARGE SCALE GENOMIC DNA]</scope>
    <source>
        <strain evidence="4">KCTC 13244</strain>
    </source>
</reference>
<evidence type="ECO:0000256" key="3">
    <source>
        <dbReference type="PIRNR" id="PIRNR021362"/>
    </source>
</evidence>
<dbReference type="InterPro" id="IPR023214">
    <property type="entry name" value="HAD_sf"/>
</dbReference>
<dbReference type="RefSeq" id="WP_045485883.1">
    <property type="nucleotide sequence ID" value="NZ_LTAO01000012.1"/>
</dbReference>
<dbReference type="EC" id="3.1.3.-" evidence="3"/>
<name>A0A161PGZ2_9BACI</name>
<dbReference type="GO" id="GO:0016787">
    <property type="term" value="F:hydrolase activity"/>
    <property type="evidence" value="ECO:0007669"/>
    <property type="project" value="UniProtKB-KW"/>
</dbReference>
<dbReference type="PANTHER" id="PTHR35134">
    <property type="entry name" value="NUCLEOTIDASE YQFW-RELATED"/>
    <property type="match status" value="1"/>
</dbReference>
<organism evidence="4 5">
    <name type="scientific">Alkalihalobacillus trypoxylicola</name>
    <dbReference type="NCBI Taxonomy" id="519424"/>
    <lineage>
        <taxon>Bacteria</taxon>
        <taxon>Bacillati</taxon>
        <taxon>Bacillota</taxon>
        <taxon>Bacilli</taxon>
        <taxon>Bacillales</taxon>
        <taxon>Bacillaceae</taxon>
        <taxon>Alkalihalobacillus</taxon>
    </lineage>
</organism>
<evidence type="ECO:0000313" key="4">
    <source>
        <dbReference type="EMBL" id="KYG32064.1"/>
    </source>
</evidence>
<dbReference type="InterPro" id="IPR052419">
    <property type="entry name" value="5_3-deoxyribonucleotidase-like"/>
</dbReference>
<gene>
    <name evidence="4" type="ORF">AZF04_04620</name>
</gene>
<dbReference type="SUPFAM" id="SSF56784">
    <property type="entry name" value="HAD-like"/>
    <property type="match status" value="1"/>
</dbReference>
<keyword evidence="5" id="KW-1185">Reference proteome</keyword>
<evidence type="ECO:0000256" key="1">
    <source>
        <dbReference type="ARBA" id="ARBA00009589"/>
    </source>
</evidence>
<protein>
    <recommendedName>
        <fullName evidence="3">Nucleotidase</fullName>
        <ecNumber evidence="3">3.1.3.-</ecNumber>
    </recommendedName>
</protein>
<sequence>MQKKRFGLDIDGTITDPATFIPYLNQDFKKNLTLNDLTEYDLTSILKISDDDFWEWMGLNEGKIYREAPLAPDAHSIITQWNQNHELIYITARRSHLFDITKSWFSEQNVPYQHIEMVGKHDKIEAIRQHQLDIFFEDKHDNAVAIAEEFQIPVILMDTPYNRLPIPSNVIRTKSWHEAQIWVDSWLKQSIL</sequence>
<keyword evidence="2 3" id="KW-0378">Hydrolase</keyword>
<dbReference type="STRING" id="519424.AZF04_04620"/>
<comment type="caution">
    <text evidence="4">The sequence shown here is derived from an EMBL/GenBank/DDBJ whole genome shotgun (WGS) entry which is preliminary data.</text>
</comment>
<dbReference type="InterPro" id="IPR009206">
    <property type="entry name" value="Nucleotidase_putative"/>
</dbReference>
<dbReference type="Gene3D" id="3.40.50.1000">
    <property type="entry name" value="HAD superfamily/HAD-like"/>
    <property type="match status" value="1"/>
</dbReference>